<dbReference type="GO" id="GO:0003677">
    <property type="term" value="F:DNA binding"/>
    <property type="evidence" value="ECO:0007669"/>
    <property type="project" value="UniProtKB-KW"/>
</dbReference>
<dbReference type="InterPro" id="IPR014017">
    <property type="entry name" value="DNA_helicase_UvrD-like_C"/>
</dbReference>
<evidence type="ECO:0000256" key="4">
    <source>
        <dbReference type="ARBA" id="ARBA00022801"/>
    </source>
</evidence>
<evidence type="ECO:0000259" key="14">
    <source>
        <dbReference type="PROSITE" id="PS51217"/>
    </source>
</evidence>
<comment type="catalytic activity">
    <reaction evidence="10">
        <text>Couples ATP hydrolysis with the unwinding of duplex DNA by translocating in the 3'-5' direction.</text>
        <dbReference type="EC" id="5.6.2.4"/>
    </reaction>
</comment>
<comment type="catalytic activity">
    <reaction evidence="12">
        <text>ATP + H2O = ADP + phosphate + H(+)</text>
        <dbReference type="Rhea" id="RHEA:13065"/>
        <dbReference type="ChEBI" id="CHEBI:15377"/>
        <dbReference type="ChEBI" id="CHEBI:15378"/>
        <dbReference type="ChEBI" id="CHEBI:30616"/>
        <dbReference type="ChEBI" id="CHEBI:43474"/>
        <dbReference type="ChEBI" id="CHEBI:456216"/>
        <dbReference type="EC" id="5.6.2.4"/>
    </reaction>
</comment>
<dbReference type="GO" id="GO:0016787">
    <property type="term" value="F:hydrolase activity"/>
    <property type="evidence" value="ECO:0007669"/>
    <property type="project" value="UniProtKB-KW"/>
</dbReference>
<dbReference type="AlphaFoldDB" id="A0A381PV67"/>
<dbReference type="SUPFAM" id="SSF52540">
    <property type="entry name" value="P-loop containing nucleoside triphosphate hydrolases"/>
    <property type="match status" value="1"/>
</dbReference>
<dbReference type="EMBL" id="UINC01001059">
    <property type="protein sequence ID" value="SUZ69323.1"/>
    <property type="molecule type" value="Genomic_DNA"/>
</dbReference>
<dbReference type="InterPro" id="IPR027417">
    <property type="entry name" value="P-loop_NTPase"/>
</dbReference>
<dbReference type="CDD" id="cd18807">
    <property type="entry name" value="SF1_C_UvrD"/>
    <property type="match status" value="1"/>
</dbReference>
<organism evidence="15">
    <name type="scientific">marine metagenome</name>
    <dbReference type="NCBI Taxonomy" id="408172"/>
    <lineage>
        <taxon>unclassified sequences</taxon>
        <taxon>metagenomes</taxon>
        <taxon>ecological metagenomes</taxon>
    </lineage>
</organism>
<dbReference type="GO" id="GO:0043138">
    <property type="term" value="F:3'-5' DNA helicase activity"/>
    <property type="evidence" value="ECO:0007669"/>
    <property type="project" value="UniProtKB-EC"/>
</dbReference>
<reference evidence="15" key="1">
    <citation type="submission" date="2018-05" db="EMBL/GenBank/DDBJ databases">
        <authorList>
            <person name="Lanie J.A."/>
            <person name="Ng W.-L."/>
            <person name="Kazmierczak K.M."/>
            <person name="Andrzejewski T.M."/>
            <person name="Davidsen T.M."/>
            <person name="Wayne K.J."/>
            <person name="Tettelin H."/>
            <person name="Glass J.I."/>
            <person name="Rusch D."/>
            <person name="Podicherti R."/>
            <person name="Tsui H.-C.T."/>
            <person name="Winkler M.E."/>
        </authorList>
    </citation>
    <scope>NUCLEOTIDE SEQUENCE</scope>
</reference>
<evidence type="ECO:0000256" key="1">
    <source>
        <dbReference type="ARBA" id="ARBA00009922"/>
    </source>
</evidence>
<dbReference type="GO" id="GO:0005524">
    <property type="term" value="F:ATP binding"/>
    <property type="evidence" value="ECO:0007669"/>
    <property type="project" value="UniProtKB-KW"/>
</dbReference>
<evidence type="ECO:0000256" key="6">
    <source>
        <dbReference type="ARBA" id="ARBA00022840"/>
    </source>
</evidence>
<evidence type="ECO:0000256" key="2">
    <source>
        <dbReference type="ARBA" id="ARBA00022741"/>
    </source>
</evidence>
<dbReference type="PROSITE" id="PS51198">
    <property type="entry name" value="UVRD_HELICASE_ATP_BIND"/>
    <property type="match status" value="1"/>
</dbReference>
<keyword evidence="2" id="KW-0547">Nucleotide-binding</keyword>
<dbReference type="CDD" id="cd17932">
    <property type="entry name" value="DEXQc_UvrD"/>
    <property type="match status" value="1"/>
</dbReference>
<feature type="domain" description="UvrD-like helicase C-terminal" evidence="14">
    <location>
        <begin position="287"/>
        <end position="564"/>
    </location>
</feature>
<dbReference type="NCBIfam" id="NF008743">
    <property type="entry name" value="PRK11773.1"/>
    <property type="match status" value="1"/>
</dbReference>
<dbReference type="Gene3D" id="1.10.10.160">
    <property type="match status" value="1"/>
</dbReference>
<feature type="domain" description="UvrD-like helicase ATP-binding" evidence="13">
    <location>
        <begin position="8"/>
        <end position="286"/>
    </location>
</feature>
<dbReference type="Gene3D" id="1.10.486.10">
    <property type="entry name" value="PCRA, domain 4"/>
    <property type="match status" value="1"/>
</dbReference>
<accession>A0A381PV67</accession>
<dbReference type="PANTHER" id="PTHR11070:SF2">
    <property type="entry name" value="ATP-DEPENDENT DNA HELICASE SRS2"/>
    <property type="match status" value="1"/>
</dbReference>
<protein>
    <recommendedName>
        <fullName evidence="11">DNA 3'-5' helicase</fullName>
        <ecNumber evidence="11">5.6.2.4</ecNumber>
    </recommendedName>
</protein>
<evidence type="ECO:0000313" key="15">
    <source>
        <dbReference type="EMBL" id="SUZ69323.1"/>
    </source>
</evidence>
<dbReference type="PROSITE" id="PS51217">
    <property type="entry name" value="UVRD_HELICASE_CTER"/>
    <property type="match status" value="1"/>
</dbReference>
<keyword evidence="7" id="KW-0238">DNA-binding</keyword>
<dbReference type="GO" id="GO:0005829">
    <property type="term" value="C:cytosol"/>
    <property type="evidence" value="ECO:0007669"/>
    <property type="project" value="TreeGrafter"/>
</dbReference>
<keyword evidence="5" id="KW-0347">Helicase</keyword>
<dbReference type="Gene3D" id="3.40.50.300">
    <property type="entry name" value="P-loop containing nucleotide triphosphate hydrolases"/>
    <property type="match status" value="2"/>
</dbReference>
<dbReference type="FunFam" id="1.10.486.10:FF:000003">
    <property type="entry name" value="ATP-dependent DNA helicase"/>
    <property type="match status" value="1"/>
</dbReference>
<dbReference type="InterPro" id="IPR000212">
    <property type="entry name" value="DNA_helicase_UvrD/REP"/>
</dbReference>
<proteinExistence type="inferred from homology"/>
<dbReference type="GO" id="GO:0000725">
    <property type="term" value="P:recombinational repair"/>
    <property type="evidence" value="ECO:0007669"/>
    <property type="project" value="TreeGrafter"/>
</dbReference>
<keyword evidence="6" id="KW-0067">ATP-binding</keyword>
<name>A0A381PV67_9ZZZZ</name>
<comment type="similarity">
    <text evidence="1">Belongs to the helicase family. UvrD subfamily.</text>
</comment>
<dbReference type="InterPro" id="IPR013986">
    <property type="entry name" value="DExx_box_DNA_helicase_dom_sf"/>
</dbReference>
<evidence type="ECO:0000256" key="5">
    <source>
        <dbReference type="ARBA" id="ARBA00022806"/>
    </source>
</evidence>
<evidence type="ECO:0000259" key="13">
    <source>
        <dbReference type="PROSITE" id="PS51198"/>
    </source>
</evidence>
<dbReference type="EC" id="5.6.2.4" evidence="11"/>
<dbReference type="FunFam" id="1.10.10.160:FF:000001">
    <property type="entry name" value="ATP-dependent DNA helicase"/>
    <property type="match status" value="1"/>
</dbReference>
<dbReference type="InterPro" id="IPR014016">
    <property type="entry name" value="UvrD-like_ATP-bd"/>
</dbReference>
<dbReference type="FunFam" id="3.40.50.300:FF:001201">
    <property type="entry name" value="ATP-dependent DNA helicase UvrD2"/>
    <property type="match status" value="1"/>
</dbReference>
<evidence type="ECO:0000256" key="9">
    <source>
        <dbReference type="ARBA" id="ARBA00023235"/>
    </source>
</evidence>
<feature type="non-terminal residue" evidence="15">
    <location>
        <position position="1"/>
    </location>
</feature>
<dbReference type="GO" id="GO:0033202">
    <property type="term" value="C:DNA helicase complex"/>
    <property type="evidence" value="ECO:0007669"/>
    <property type="project" value="TreeGrafter"/>
</dbReference>
<keyword evidence="8" id="KW-0234">DNA repair</keyword>
<evidence type="ECO:0000256" key="12">
    <source>
        <dbReference type="ARBA" id="ARBA00048988"/>
    </source>
</evidence>
<evidence type="ECO:0000256" key="10">
    <source>
        <dbReference type="ARBA" id="ARBA00034617"/>
    </source>
</evidence>
<evidence type="ECO:0000256" key="3">
    <source>
        <dbReference type="ARBA" id="ARBA00022763"/>
    </source>
</evidence>
<evidence type="ECO:0000256" key="7">
    <source>
        <dbReference type="ARBA" id="ARBA00023125"/>
    </source>
</evidence>
<dbReference type="Pfam" id="PF21196">
    <property type="entry name" value="PcrA_UvrD_tudor"/>
    <property type="match status" value="1"/>
</dbReference>
<evidence type="ECO:0000256" key="8">
    <source>
        <dbReference type="ARBA" id="ARBA00023204"/>
    </source>
</evidence>
<dbReference type="PANTHER" id="PTHR11070">
    <property type="entry name" value="UVRD / RECB / PCRA DNA HELICASE FAMILY MEMBER"/>
    <property type="match status" value="1"/>
</dbReference>
<keyword evidence="9" id="KW-0413">Isomerase</keyword>
<keyword evidence="4" id="KW-0378">Hydrolase</keyword>
<dbReference type="Pfam" id="PF00580">
    <property type="entry name" value="UvrD-helicase"/>
    <property type="match status" value="1"/>
</dbReference>
<gene>
    <name evidence="15" type="ORF">METZ01_LOCUS22177</name>
</gene>
<evidence type="ECO:0000256" key="11">
    <source>
        <dbReference type="ARBA" id="ARBA00034808"/>
    </source>
</evidence>
<dbReference type="Pfam" id="PF13361">
    <property type="entry name" value="UvrD_C"/>
    <property type="match status" value="1"/>
</dbReference>
<keyword evidence="3" id="KW-0227">DNA damage</keyword>
<sequence>VDVSDILNNLNEAQRNAVTSESSHLLVLAGAGSGKTRVIAHRVAWLVQALDNSPHSLLTVTFTNKAANEMKGRIESMLGQEMADFWCGTFHGIAHRLLRRHWEEASLRKEFAILDSEDQYRVIKRVCKSMGVDEGKWPARQIQWYINKEKDECRRANQAESADDYFVEQMTKVYEEYEQLCERESLVDFGELLLRSLILLSTNESLLSHYQKRFKHILVDEFQDTNEVQYRLLSLLKGKDSSYTAVGDDDQSIYGWRGAKSDNIDRFTKDFTKTEVVRLEQNYRSTQTILDAANSVIENNQSRMGKELWTEQKEGEKISVYSAYNEDDEARFVVGTIQSWMDQGNALDEVAILYRSNAQSRALEEAILRKELPYRIYGGQRFYERAEIKNAMAYIRLVYGRQDDAAFERVINLPPRGIGAKTLEIIRKKARDKNSSLWNAGSELVEFDELTARAKASLSGFMGDLESLSAEVDGLELKETVDHIIQRSGLIEYHKKEAGEKGRTRVENLEELVSAAGDFKSDNQEEDTPILKAFIDHAALDAGEDQAEEHESAIQLMTLHSAKGLEFPLVFVTGFEENLFPHRLSIEEPGQLEEERRLCYVGMTRAMEKLYIIYAEMRNLHGNETFNPPSRFLREIPPELTQEIRTGGAIGRKSYNSKGIVAQGEIPETDLVLGQRVVHEVFGEGVILNYEGQGANARVEVNFDSSETKWLMASYAKLRPI</sequence>